<reference evidence="1 2" key="1">
    <citation type="submission" date="2023-03" db="EMBL/GenBank/DDBJ databases">
        <title>Draft genome sequence of type strain Streptomyces ferralitis JCM 14344.</title>
        <authorList>
            <person name="Klaysubun C."/>
            <person name="Duangmal K."/>
        </authorList>
    </citation>
    <scope>NUCLEOTIDE SEQUENCE [LARGE SCALE GENOMIC DNA]</scope>
    <source>
        <strain evidence="1 2">JCM 14344</strain>
    </source>
</reference>
<protein>
    <recommendedName>
        <fullName evidence="3">Cellulose biosynthesis protein BcsQ</fullName>
    </recommendedName>
</protein>
<accession>A0ABT5Z7B0</accession>
<proteinExistence type="predicted"/>
<comment type="caution">
    <text evidence="1">The sequence shown here is derived from an EMBL/GenBank/DDBJ whole genome shotgun (WGS) entry which is preliminary data.</text>
</comment>
<dbReference type="EMBL" id="JARHTQ010000025">
    <property type="protein sequence ID" value="MDF2259698.1"/>
    <property type="molecule type" value="Genomic_DNA"/>
</dbReference>
<evidence type="ECO:0000313" key="2">
    <source>
        <dbReference type="Proteomes" id="UP001220022"/>
    </source>
</evidence>
<organism evidence="1 2">
    <name type="scientific">Streptantibioticus ferralitis</name>
    <dbReference type="NCBI Taxonomy" id="236510"/>
    <lineage>
        <taxon>Bacteria</taxon>
        <taxon>Bacillati</taxon>
        <taxon>Actinomycetota</taxon>
        <taxon>Actinomycetes</taxon>
        <taxon>Kitasatosporales</taxon>
        <taxon>Streptomycetaceae</taxon>
        <taxon>Streptantibioticus</taxon>
    </lineage>
</organism>
<dbReference type="RefSeq" id="WP_275819563.1">
    <property type="nucleotide sequence ID" value="NZ_BAAANM010000028.1"/>
</dbReference>
<dbReference type="SUPFAM" id="SSF52540">
    <property type="entry name" value="P-loop containing nucleoside triphosphate hydrolases"/>
    <property type="match status" value="1"/>
</dbReference>
<evidence type="ECO:0000313" key="1">
    <source>
        <dbReference type="EMBL" id="MDF2259698.1"/>
    </source>
</evidence>
<evidence type="ECO:0008006" key="3">
    <source>
        <dbReference type="Google" id="ProtNLM"/>
    </source>
</evidence>
<dbReference type="InterPro" id="IPR027417">
    <property type="entry name" value="P-loop_NTPase"/>
</dbReference>
<gene>
    <name evidence="1" type="ORF">P2L57_29455</name>
</gene>
<sequence length="287" mass="30345">MSVISLVSAKSDGVTTSALALALASPRKVLLAECDLAGGTIRMGLRRGELGDEVGLHQLALADREEALARGLDENLVPLDDSGARFLLPGLIDPRQAAALASTWPQLAQLLQAADEQAECDVVIDAGRVLVDSGRVHPVLSPATLLHRSDLVLLVVRSSGPSLKLALPMVQVLAGDLAERGTGADALGLLLIEEPGGFRAHQVSQALGVPVAAALPWDTATASYLATGERKPRMFSRTALQRASRTAADPLREWSTRRRIHQESPRALSPAAVGMVQRLARARQAAR</sequence>
<name>A0ABT5Z7B0_9ACTN</name>
<keyword evidence="2" id="KW-1185">Reference proteome</keyword>
<dbReference type="Gene3D" id="3.40.50.300">
    <property type="entry name" value="P-loop containing nucleotide triphosphate hydrolases"/>
    <property type="match status" value="1"/>
</dbReference>
<dbReference type="Proteomes" id="UP001220022">
    <property type="component" value="Unassembled WGS sequence"/>
</dbReference>